<dbReference type="AlphaFoldDB" id="A0A6H5GH44"/>
<proteinExistence type="predicted"/>
<name>A0A6H5GH44_9HEMI</name>
<evidence type="ECO:0000313" key="2">
    <source>
        <dbReference type="Proteomes" id="UP000479000"/>
    </source>
</evidence>
<dbReference type="EMBL" id="CADCXU010013180">
    <property type="protein sequence ID" value="CAB0002926.1"/>
    <property type="molecule type" value="Genomic_DNA"/>
</dbReference>
<evidence type="ECO:0000313" key="1">
    <source>
        <dbReference type="EMBL" id="CAB0002926.1"/>
    </source>
</evidence>
<keyword evidence="2" id="KW-1185">Reference proteome</keyword>
<protein>
    <submittedName>
        <fullName evidence="1">Uncharacterized protein</fullName>
    </submittedName>
</protein>
<organism evidence="1 2">
    <name type="scientific">Nesidiocoris tenuis</name>
    <dbReference type="NCBI Taxonomy" id="355587"/>
    <lineage>
        <taxon>Eukaryota</taxon>
        <taxon>Metazoa</taxon>
        <taxon>Ecdysozoa</taxon>
        <taxon>Arthropoda</taxon>
        <taxon>Hexapoda</taxon>
        <taxon>Insecta</taxon>
        <taxon>Pterygota</taxon>
        <taxon>Neoptera</taxon>
        <taxon>Paraneoptera</taxon>
        <taxon>Hemiptera</taxon>
        <taxon>Heteroptera</taxon>
        <taxon>Panheteroptera</taxon>
        <taxon>Cimicomorpha</taxon>
        <taxon>Miridae</taxon>
        <taxon>Dicyphina</taxon>
        <taxon>Nesidiocoris</taxon>
    </lineage>
</organism>
<sequence length="170" mass="18900">MTTPATGEIVLKVDRHAARHSRVHGPRPTSQRRDGLRATLITFGKVFKLRPPENDAPEDGRMPEGARAIIFSEIPKWVHEDRRKKSNREVRPLRMEDLLRTELDPLVSLQRVTGSWSHGACASELEPAGLEPAVGFYDGNLNCRTPWRGLGAASGPLLQLQSTSTPTIYT</sequence>
<reference evidence="1 2" key="1">
    <citation type="submission" date="2020-02" db="EMBL/GenBank/DDBJ databases">
        <authorList>
            <person name="Ferguson B K."/>
        </authorList>
    </citation>
    <scope>NUCLEOTIDE SEQUENCE [LARGE SCALE GENOMIC DNA]</scope>
</reference>
<gene>
    <name evidence="1" type="ORF">NTEN_LOCUS8651</name>
</gene>
<accession>A0A6H5GH44</accession>
<dbReference type="Proteomes" id="UP000479000">
    <property type="component" value="Unassembled WGS sequence"/>
</dbReference>